<dbReference type="EMBL" id="VFPT01000001">
    <property type="protein sequence ID" value="TQM92434.1"/>
    <property type="molecule type" value="Genomic_DNA"/>
</dbReference>
<name>A0A543KBJ1_9RHOB</name>
<evidence type="ECO:0000313" key="2">
    <source>
        <dbReference type="Proteomes" id="UP000320582"/>
    </source>
</evidence>
<evidence type="ECO:0008006" key="3">
    <source>
        <dbReference type="Google" id="ProtNLM"/>
    </source>
</evidence>
<keyword evidence="2" id="KW-1185">Reference proteome</keyword>
<dbReference type="Proteomes" id="UP000320582">
    <property type="component" value="Unassembled WGS sequence"/>
</dbReference>
<comment type="caution">
    <text evidence="1">The sequence shown here is derived from an EMBL/GenBank/DDBJ whole genome shotgun (WGS) entry which is preliminary data.</text>
</comment>
<gene>
    <name evidence="1" type="ORF">BD293_1041</name>
</gene>
<evidence type="ECO:0000313" key="1">
    <source>
        <dbReference type="EMBL" id="TQM92434.1"/>
    </source>
</evidence>
<protein>
    <recommendedName>
        <fullName evidence="3">Transposase</fullName>
    </recommendedName>
</protein>
<organism evidence="1 2">
    <name type="scientific">Roseinatronobacter monicus</name>
    <dbReference type="NCBI Taxonomy" id="393481"/>
    <lineage>
        <taxon>Bacteria</taxon>
        <taxon>Pseudomonadati</taxon>
        <taxon>Pseudomonadota</taxon>
        <taxon>Alphaproteobacteria</taxon>
        <taxon>Rhodobacterales</taxon>
        <taxon>Paracoccaceae</taxon>
        <taxon>Roseinatronobacter</taxon>
    </lineage>
</organism>
<sequence length="82" mass="9571">MRRLKVFGERIVARDSYRQAIEIHIRIALMNRFNALGRPRDRSPVQKIQGKGVISLQTRVAHNAHCGWQWGWNSPHSPHHLL</sequence>
<reference evidence="1 2" key="1">
    <citation type="submission" date="2019-06" db="EMBL/GenBank/DDBJ databases">
        <title>Genomic Encyclopedia of Archaeal and Bacterial Type Strains, Phase II (KMG-II): from individual species to whole genera.</title>
        <authorList>
            <person name="Goeker M."/>
        </authorList>
    </citation>
    <scope>NUCLEOTIDE SEQUENCE [LARGE SCALE GENOMIC DNA]</scope>
    <source>
        <strain evidence="1 2">DSM 18423</strain>
    </source>
</reference>
<accession>A0A543KBJ1</accession>
<dbReference type="AlphaFoldDB" id="A0A543KBJ1"/>
<proteinExistence type="predicted"/>